<proteinExistence type="predicted"/>
<evidence type="ECO:0000313" key="2">
    <source>
        <dbReference type="EMBL" id="SHM80616.1"/>
    </source>
</evidence>
<gene>
    <name evidence="1" type="ORF">B0A72_02685</name>
    <name evidence="2" type="ORF">SAMN05444387_3242</name>
</gene>
<dbReference type="Proteomes" id="UP000198431">
    <property type="component" value="Unassembled WGS sequence"/>
</dbReference>
<dbReference type="RefSeq" id="WP_073396311.1">
    <property type="nucleotide sequence ID" value="NZ_FRBX01000004.1"/>
</dbReference>
<comment type="caution">
    <text evidence="1">The sequence shown here is derived from an EMBL/GenBank/DDBJ whole genome shotgun (WGS) entry which is preliminary data.</text>
</comment>
<dbReference type="Proteomes" id="UP000184216">
    <property type="component" value="Unassembled WGS sequence"/>
</dbReference>
<dbReference type="AlphaFoldDB" id="A0AB36P6D9"/>
<dbReference type="EMBL" id="MUHB01000003">
    <property type="protein sequence ID" value="OXB07790.1"/>
    <property type="molecule type" value="Genomic_DNA"/>
</dbReference>
<dbReference type="InterPro" id="IPR036297">
    <property type="entry name" value="PG0816-like_sf"/>
</dbReference>
<organism evidence="1 4">
    <name type="scientific">Flavobacterium pectinovorum</name>
    <dbReference type="NCBI Taxonomy" id="29533"/>
    <lineage>
        <taxon>Bacteria</taxon>
        <taxon>Pseudomonadati</taxon>
        <taxon>Bacteroidota</taxon>
        <taxon>Flavobacteriia</taxon>
        <taxon>Flavobacteriales</taxon>
        <taxon>Flavobacteriaceae</taxon>
        <taxon>Flavobacterium</taxon>
    </lineage>
</organism>
<evidence type="ECO:0000313" key="3">
    <source>
        <dbReference type="Proteomes" id="UP000184216"/>
    </source>
</evidence>
<evidence type="ECO:0008006" key="5">
    <source>
        <dbReference type="Google" id="ProtNLM"/>
    </source>
</evidence>
<dbReference type="Gene3D" id="1.10.8.330">
    <property type="entry name" value="PG0816-like"/>
    <property type="match status" value="1"/>
</dbReference>
<name>A0AB36P6D9_9FLAO</name>
<dbReference type="EMBL" id="FRBX01000004">
    <property type="protein sequence ID" value="SHM80616.1"/>
    <property type="molecule type" value="Genomic_DNA"/>
</dbReference>
<dbReference type="Gene3D" id="1.10.8.340">
    <property type="entry name" value="PG0816-like"/>
    <property type="match status" value="1"/>
</dbReference>
<reference evidence="1 4" key="1">
    <citation type="submission" date="2016-11" db="EMBL/GenBank/DDBJ databases">
        <title>Whole genomes of Flavobacteriaceae.</title>
        <authorList>
            <person name="Stine C."/>
            <person name="Li C."/>
            <person name="Tadesse D."/>
        </authorList>
    </citation>
    <scope>NUCLEOTIDE SEQUENCE [LARGE SCALE GENOMIC DNA]</scope>
    <source>
        <strain evidence="1 4">ATCC 19366</strain>
    </source>
</reference>
<accession>A0AB36P6D9</accession>
<reference evidence="2 3" key="2">
    <citation type="submission" date="2016-11" db="EMBL/GenBank/DDBJ databases">
        <authorList>
            <person name="Varghese N."/>
            <person name="Submissions S."/>
        </authorList>
    </citation>
    <scope>NUCLEOTIDE SEQUENCE [LARGE SCALE GENOMIC DNA]</scope>
    <source>
        <strain evidence="2 3">DSM 6368</strain>
    </source>
</reference>
<sequence>MDTQQKDLSYFRLRLQELLNASFPEKANDHKYIEQRSTWAANAYEGAFMSGNTIDQCSEIANFILFEGLYFSKFDTVFQVVCNEFDTLMADQELRPFALKMFPACGTVFSSYQLNDDFAYSYEFELLYTEITGTIAIWIQENGLQ</sequence>
<protein>
    <recommendedName>
        <fullName evidence="5">DUF1896 domain-containing protein</fullName>
    </recommendedName>
</protein>
<dbReference type="InterPro" id="IPR015082">
    <property type="entry name" value="DUF1896"/>
</dbReference>
<evidence type="ECO:0000313" key="1">
    <source>
        <dbReference type="EMBL" id="OXB07790.1"/>
    </source>
</evidence>
<evidence type="ECO:0000313" key="4">
    <source>
        <dbReference type="Proteomes" id="UP000198431"/>
    </source>
</evidence>
<dbReference type="Pfam" id="PF08989">
    <property type="entry name" value="DUF1896"/>
    <property type="match status" value="1"/>
</dbReference>
<keyword evidence="3" id="KW-1185">Reference proteome</keyword>
<dbReference type="SUPFAM" id="SSF140753">
    <property type="entry name" value="PG0816-like"/>
    <property type="match status" value="1"/>
</dbReference>